<organism evidence="3 4">
    <name type="scientific">Glonium stellatum</name>
    <dbReference type="NCBI Taxonomy" id="574774"/>
    <lineage>
        <taxon>Eukaryota</taxon>
        <taxon>Fungi</taxon>
        <taxon>Dikarya</taxon>
        <taxon>Ascomycota</taxon>
        <taxon>Pezizomycotina</taxon>
        <taxon>Dothideomycetes</taxon>
        <taxon>Pleosporomycetidae</taxon>
        <taxon>Gloniales</taxon>
        <taxon>Gloniaceae</taxon>
        <taxon>Glonium</taxon>
    </lineage>
</organism>
<accession>A0A8E2F2K9</accession>
<name>A0A8E2F2K9_9PEZI</name>
<dbReference type="PANTHER" id="PTHR37451:SF4">
    <property type="entry name" value="MARVEL DOMAIN-CONTAINING PROTEIN"/>
    <property type="match status" value="1"/>
</dbReference>
<feature type="region of interest" description="Disordered" evidence="1">
    <location>
        <begin position="200"/>
        <end position="340"/>
    </location>
</feature>
<keyword evidence="2" id="KW-0472">Membrane</keyword>
<feature type="compositionally biased region" description="Pro residues" evidence="1">
    <location>
        <begin position="242"/>
        <end position="257"/>
    </location>
</feature>
<dbReference type="Proteomes" id="UP000250140">
    <property type="component" value="Unassembled WGS sequence"/>
</dbReference>
<evidence type="ECO:0000256" key="2">
    <source>
        <dbReference type="SAM" id="Phobius"/>
    </source>
</evidence>
<feature type="transmembrane region" description="Helical" evidence="2">
    <location>
        <begin position="43"/>
        <end position="63"/>
    </location>
</feature>
<keyword evidence="2" id="KW-0812">Transmembrane</keyword>
<feature type="compositionally biased region" description="Polar residues" evidence="1">
    <location>
        <begin position="200"/>
        <end position="215"/>
    </location>
</feature>
<feature type="compositionally biased region" description="Low complexity" evidence="1">
    <location>
        <begin position="309"/>
        <end position="329"/>
    </location>
</feature>
<keyword evidence="2" id="KW-1133">Transmembrane helix</keyword>
<proteinExistence type="predicted"/>
<feature type="transmembrane region" description="Helical" evidence="2">
    <location>
        <begin position="136"/>
        <end position="162"/>
    </location>
</feature>
<feature type="transmembrane region" description="Helical" evidence="2">
    <location>
        <begin position="12"/>
        <end position="37"/>
    </location>
</feature>
<dbReference type="OrthoDB" id="5325022at2759"/>
<evidence type="ECO:0000256" key="1">
    <source>
        <dbReference type="SAM" id="MobiDB-lite"/>
    </source>
</evidence>
<feature type="transmembrane region" description="Helical" evidence="2">
    <location>
        <begin position="75"/>
        <end position="102"/>
    </location>
</feature>
<keyword evidence="4" id="KW-1185">Reference proteome</keyword>
<evidence type="ECO:0000313" key="4">
    <source>
        <dbReference type="Proteomes" id="UP000250140"/>
    </source>
</evidence>
<sequence>MESQSHVVAVPRWTLGLHIIQLLFAVIILGLSAYGISFISYNVLIYSLVVCLCTFGVVIYMLVASTIAPKVYNMWAFLALNIWMIVFWIVQFSLVASLASLWHISCSYDVYYGERCTYGKRDLGGLEKRETTTYQAYYGALVAGALFGAAEFVLWLVVLIIFSIHLNRHRLSGAPSAPPPVYSGGPGVPLEKIETQPQASPYTAPYQQPNGQVNGQSQYNQPQPSQQQPTPQPNQPHFTQQPAPPQFTTPYTEPPAPVNRDVGGISPLSTTSESYNAAELAGPHPGGYNVSELSSTEHSSVQNGSTQYSTMQRSTMSHSSTQHSSTQHTEAAELSNGQYR</sequence>
<protein>
    <recommendedName>
        <fullName evidence="5">MARVEL domain-containing protein</fullName>
    </recommendedName>
</protein>
<feature type="compositionally biased region" description="Low complexity" evidence="1">
    <location>
        <begin position="216"/>
        <end position="241"/>
    </location>
</feature>
<dbReference type="PANTHER" id="PTHR37451">
    <property type="entry name" value="MARVEL DOMAIN"/>
    <property type="match status" value="1"/>
</dbReference>
<feature type="compositionally biased region" description="Polar residues" evidence="1">
    <location>
        <begin position="291"/>
        <end position="308"/>
    </location>
</feature>
<dbReference type="AlphaFoldDB" id="A0A8E2F2K9"/>
<dbReference type="EMBL" id="KV749507">
    <property type="protein sequence ID" value="OCL09135.1"/>
    <property type="molecule type" value="Genomic_DNA"/>
</dbReference>
<evidence type="ECO:0008006" key="5">
    <source>
        <dbReference type="Google" id="ProtNLM"/>
    </source>
</evidence>
<reference evidence="3 4" key="1">
    <citation type="journal article" date="2016" name="Nat. Commun.">
        <title>Ectomycorrhizal ecology is imprinted in the genome of the dominant symbiotic fungus Cenococcum geophilum.</title>
        <authorList>
            <consortium name="DOE Joint Genome Institute"/>
            <person name="Peter M."/>
            <person name="Kohler A."/>
            <person name="Ohm R.A."/>
            <person name="Kuo A."/>
            <person name="Krutzmann J."/>
            <person name="Morin E."/>
            <person name="Arend M."/>
            <person name="Barry K.W."/>
            <person name="Binder M."/>
            <person name="Choi C."/>
            <person name="Clum A."/>
            <person name="Copeland A."/>
            <person name="Grisel N."/>
            <person name="Haridas S."/>
            <person name="Kipfer T."/>
            <person name="LaButti K."/>
            <person name="Lindquist E."/>
            <person name="Lipzen A."/>
            <person name="Maire R."/>
            <person name="Meier B."/>
            <person name="Mihaltcheva S."/>
            <person name="Molinier V."/>
            <person name="Murat C."/>
            <person name="Poggeler S."/>
            <person name="Quandt C.A."/>
            <person name="Sperisen C."/>
            <person name="Tritt A."/>
            <person name="Tisserant E."/>
            <person name="Crous P.W."/>
            <person name="Henrissat B."/>
            <person name="Nehls U."/>
            <person name="Egli S."/>
            <person name="Spatafora J.W."/>
            <person name="Grigoriev I.V."/>
            <person name="Martin F.M."/>
        </authorList>
    </citation>
    <scope>NUCLEOTIDE SEQUENCE [LARGE SCALE GENOMIC DNA]</scope>
    <source>
        <strain evidence="3 4">CBS 207.34</strain>
    </source>
</reference>
<gene>
    <name evidence="3" type="ORF">AOQ84DRAFT_439173</name>
</gene>
<evidence type="ECO:0000313" key="3">
    <source>
        <dbReference type="EMBL" id="OCL09135.1"/>
    </source>
</evidence>